<keyword evidence="1" id="KW-0862">Zinc</keyword>
<name>A0ABD2JGQ6_9BILA</name>
<sequence>MPNLRSPPLTRQRALNLGIRLNDNANQQGGQQFVEPQHLADRRLENEARHNSVSSVASSLLDSNEIRRRLLMSGIGENAARVQNGPRDDQQFDALLDQHGNDLFQNGNRGENFERDVFQPVVREPPLHFPENFENGPRQLELGGVRPVVTSTPHAVQPQRRPNSEPLIPGLVRPQAMFLNSFQQNIAANPNGNQRQRAEQRFTDEDERQAALVRHRQANSVRNDIHPENYGDNFNFRHPEQQNFGQQRTEQIQIANLEYVLTLERAFNAAISSGPHRFDSIRRAMQNQLEETDCREMGAFDELISSVKRRSNENLDALADRIQSLVSRAYPGLTQNLCDDYAIKHFIRALANPELSLTLEMSRKSGMSFDEFVALAARAESIQRATRVSSNENKYSDNRNRSFYSSNNFSRPQSSELQNNSQQLKGRVVCYNCNEPGHLSRDCNQHIKGQRINNCIVMQKDQPPDAFCCGVQLTSELSNFLENELHEQNQSEESKEKDHVGKILVIRVETKGVKTDAMVDGGAQISLIGTEFLYKLIKDHGLDLRKSGFSRTKARIADVNGQQLKCFGMVTIPISRKGREKMPICFHITTAQFGYNLLFGTNSMSKLGFLLYDSVNKEMIEFEEGQQNDGNSARIIFSTKIEPRTTKLIEIGVDKEWNGKDVIILPSNIESGVKVEPTVGKVEDGRVIAQITNYSTLSQRINEKTYIGMIEKVDEIFDTENSILPAEISSAMTTAKTKVGSSETLIFTSEKFWGIKRQNCWNL</sequence>
<dbReference type="Gene3D" id="4.10.60.10">
    <property type="entry name" value="Zinc finger, CCHC-type"/>
    <property type="match status" value="1"/>
</dbReference>
<feature type="domain" description="CCHC-type" evidence="3">
    <location>
        <begin position="430"/>
        <end position="445"/>
    </location>
</feature>
<evidence type="ECO:0000313" key="5">
    <source>
        <dbReference type="Proteomes" id="UP001620626"/>
    </source>
</evidence>
<dbReference type="SUPFAM" id="SSF57756">
    <property type="entry name" value="Retrovirus zinc finger-like domains"/>
    <property type="match status" value="1"/>
</dbReference>
<dbReference type="Gene3D" id="2.40.70.10">
    <property type="entry name" value="Acid Proteases"/>
    <property type="match status" value="1"/>
</dbReference>
<evidence type="ECO:0000256" key="2">
    <source>
        <dbReference type="SAM" id="MobiDB-lite"/>
    </source>
</evidence>
<dbReference type="InterPro" id="IPR001878">
    <property type="entry name" value="Znf_CCHC"/>
</dbReference>
<feature type="region of interest" description="Disordered" evidence="2">
    <location>
        <begin position="386"/>
        <end position="418"/>
    </location>
</feature>
<proteinExistence type="predicted"/>
<evidence type="ECO:0000313" key="4">
    <source>
        <dbReference type="EMBL" id="KAL3089820.1"/>
    </source>
</evidence>
<dbReference type="EMBL" id="JBICBT010000972">
    <property type="protein sequence ID" value="KAL3089820.1"/>
    <property type="molecule type" value="Genomic_DNA"/>
</dbReference>
<dbReference type="PANTHER" id="PTHR19963:SF30">
    <property type="entry name" value="ENDONUCLEASE_EXONUCLEASE_PHOSPHATASE DOMAIN-CONTAINING PROTEIN"/>
    <property type="match status" value="1"/>
</dbReference>
<dbReference type="GO" id="GO:0019899">
    <property type="term" value="F:enzyme binding"/>
    <property type="evidence" value="ECO:0007669"/>
    <property type="project" value="UniProtKB-ARBA"/>
</dbReference>
<keyword evidence="5" id="KW-1185">Reference proteome</keyword>
<dbReference type="PANTHER" id="PTHR19963">
    <property type="entry name" value="CCHC-TYPE DOMAIN-CONTAINING PROTEIN"/>
    <property type="match status" value="1"/>
</dbReference>
<dbReference type="InterPro" id="IPR036875">
    <property type="entry name" value="Znf_CCHC_sf"/>
</dbReference>
<keyword evidence="1" id="KW-0479">Metal-binding</keyword>
<dbReference type="InterPro" id="IPR021109">
    <property type="entry name" value="Peptidase_aspartic_dom_sf"/>
</dbReference>
<dbReference type="CDD" id="cd00303">
    <property type="entry name" value="retropepsin_like"/>
    <property type="match status" value="1"/>
</dbReference>
<dbReference type="SMART" id="SM00343">
    <property type="entry name" value="ZnF_C2HC"/>
    <property type="match status" value="1"/>
</dbReference>
<gene>
    <name evidence="4" type="ORF">niasHT_028293</name>
</gene>
<accession>A0ABD2JGQ6</accession>
<protein>
    <recommendedName>
        <fullName evidence="3">CCHC-type domain-containing protein</fullName>
    </recommendedName>
</protein>
<feature type="compositionally biased region" description="Low complexity" evidence="2">
    <location>
        <begin position="401"/>
        <end position="418"/>
    </location>
</feature>
<dbReference type="PROSITE" id="PS50158">
    <property type="entry name" value="ZF_CCHC"/>
    <property type="match status" value="1"/>
</dbReference>
<evidence type="ECO:0000256" key="1">
    <source>
        <dbReference type="PROSITE-ProRule" id="PRU00047"/>
    </source>
</evidence>
<reference evidence="4 5" key="1">
    <citation type="submission" date="2024-10" db="EMBL/GenBank/DDBJ databases">
        <authorList>
            <person name="Kim D."/>
        </authorList>
    </citation>
    <scope>NUCLEOTIDE SEQUENCE [LARGE SCALE GENOMIC DNA]</scope>
    <source>
        <strain evidence="4">BH-2024</strain>
    </source>
</reference>
<organism evidence="4 5">
    <name type="scientific">Heterodera trifolii</name>
    <dbReference type="NCBI Taxonomy" id="157864"/>
    <lineage>
        <taxon>Eukaryota</taxon>
        <taxon>Metazoa</taxon>
        <taxon>Ecdysozoa</taxon>
        <taxon>Nematoda</taxon>
        <taxon>Chromadorea</taxon>
        <taxon>Rhabditida</taxon>
        <taxon>Tylenchina</taxon>
        <taxon>Tylenchomorpha</taxon>
        <taxon>Tylenchoidea</taxon>
        <taxon>Heteroderidae</taxon>
        <taxon>Heteroderinae</taxon>
        <taxon>Heterodera</taxon>
    </lineage>
</organism>
<dbReference type="Proteomes" id="UP001620626">
    <property type="component" value="Unassembled WGS sequence"/>
</dbReference>
<dbReference type="SUPFAM" id="SSF50630">
    <property type="entry name" value="Acid proteases"/>
    <property type="match status" value="1"/>
</dbReference>
<dbReference type="Pfam" id="PF00098">
    <property type="entry name" value="zf-CCHC"/>
    <property type="match status" value="1"/>
</dbReference>
<dbReference type="GO" id="GO:0008270">
    <property type="term" value="F:zinc ion binding"/>
    <property type="evidence" value="ECO:0007669"/>
    <property type="project" value="UniProtKB-KW"/>
</dbReference>
<comment type="caution">
    <text evidence="4">The sequence shown here is derived from an EMBL/GenBank/DDBJ whole genome shotgun (WGS) entry which is preliminary data.</text>
</comment>
<evidence type="ECO:0000259" key="3">
    <source>
        <dbReference type="PROSITE" id="PS50158"/>
    </source>
</evidence>
<keyword evidence="1" id="KW-0863">Zinc-finger</keyword>
<dbReference type="AlphaFoldDB" id="A0ABD2JGQ6"/>